<evidence type="ECO:0000256" key="19">
    <source>
        <dbReference type="SAM" id="Phobius"/>
    </source>
</evidence>
<dbReference type="PANTHER" id="PTHR48006:SF72">
    <property type="entry name" value="LRR RECEPTOR-LIKE SERINE_THREONINE-PROTEIN KINASE RFK1-RELATED"/>
    <property type="match status" value="1"/>
</dbReference>
<dbReference type="PROSITE" id="PS50011">
    <property type="entry name" value="PROTEIN_KINASE_DOM"/>
    <property type="match status" value="1"/>
</dbReference>
<comment type="caution">
    <text evidence="21">The sequence shown here is derived from an EMBL/GenBank/DDBJ whole genome shotgun (WGS) entry which is preliminary data.</text>
</comment>
<protein>
    <recommendedName>
        <fullName evidence="2">non-specific serine/threonine protein kinase</fullName>
        <ecNumber evidence="2">2.7.11.1</ecNumber>
    </recommendedName>
</protein>
<keyword evidence="22" id="KW-1185">Reference proteome</keyword>
<organism evidence="21 22">
    <name type="scientific">Cuscuta europaea</name>
    <name type="common">European dodder</name>
    <dbReference type="NCBI Taxonomy" id="41803"/>
    <lineage>
        <taxon>Eukaryota</taxon>
        <taxon>Viridiplantae</taxon>
        <taxon>Streptophyta</taxon>
        <taxon>Embryophyta</taxon>
        <taxon>Tracheophyta</taxon>
        <taxon>Spermatophyta</taxon>
        <taxon>Magnoliopsida</taxon>
        <taxon>eudicotyledons</taxon>
        <taxon>Gunneridae</taxon>
        <taxon>Pentapetalae</taxon>
        <taxon>asterids</taxon>
        <taxon>lamiids</taxon>
        <taxon>Solanales</taxon>
        <taxon>Convolvulaceae</taxon>
        <taxon>Cuscuteae</taxon>
        <taxon>Cuscuta</taxon>
        <taxon>Cuscuta subgen. Cuscuta</taxon>
    </lineage>
</organism>
<evidence type="ECO:0000256" key="8">
    <source>
        <dbReference type="ARBA" id="ARBA00022729"/>
    </source>
</evidence>
<evidence type="ECO:0000313" key="21">
    <source>
        <dbReference type="EMBL" id="CAH9055578.1"/>
    </source>
</evidence>
<dbReference type="InterPro" id="IPR008271">
    <property type="entry name" value="Ser/Thr_kinase_AS"/>
</dbReference>
<dbReference type="InterPro" id="IPR001611">
    <property type="entry name" value="Leu-rich_rpt"/>
</dbReference>
<comment type="catalytic activity">
    <reaction evidence="18">
        <text>L-seryl-[protein] + ATP = O-phospho-L-seryl-[protein] + ADP + H(+)</text>
        <dbReference type="Rhea" id="RHEA:17989"/>
        <dbReference type="Rhea" id="RHEA-COMP:9863"/>
        <dbReference type="Rhea" id="RHEA-COMP:11604"/>
        <dbReference type="ChEBI" id="CHEBI:15378"/>
        <dbReference type="ChEBI" id="CHEBI:29999"/>
        <dbReference type="ChEBI" id="CHEBI:30616"/>
        <dbReference type="ChEBI" id="CHEBI:83421"/>
        <dbReference type="ChEBI" id="CHEBI:456216"/>
        <dbReference type="EC" id="2.7.11.1"/>
    </reaction>
</comment>
<dbReference type="GO" id="GO:0005524">
    <property type="term" value="F:ATP binding"/>
    <property type="evidence" value="ECO:0007669"/>
    <property type="project" value="UniProtKB-KW"/>
</dbReference>
<evidence type="ECO:0000256" key="12">
    <source>
        <dbReference type="ARBA" id="ARBA00022840"/>
    </source>
</evidence>
<dbReference type="CDD" id="cd14066">
    <property type="entry name" value="STKc_IRAK"/>
    <property type="match status" value="1"/>
</dbReference>
<dbReference type="Pfam" id="PF07714">
    <property type="entry name" value="PK_Tyr_Ser-Thr"/>
    <property type="match status" value="1"/>
</dbReference>
<dbReference type="SMART" id="SM00220">
    <property type="entry name" value="S_TKc"/>
    <property type="match status" value="1"/>
</dbReference>
<gene>
    <name evidence="21" type="ORF">CEURO_LOCUS828</name>
</gene>
<keyword evidence="4" id="KW-0597">Phosphoprotein</keyword>
<keyword evidence="12" id="KW-0067">ATP-binding</keyword>
<keyword evidence="7 19" id="KW-0812">Transmembrane</keyword>
<comment type="catalytic activity">
    <reaction evidence="17">
        <text>L-threonyl-[protein] + ATP = O-phospho-L-threonyl-[protein] + ADP + H(+)</text>
        <dbReference type="Rhea" id="RHEA:46608"/>
        <dbReference type="Rhea" id="RHEA-COMP:11060"/>
        <dbReference type="Rhea" id="RHEA-COMP:11605"/>
        <dbReference type="ChEBI" id="CHEBI:15378"/>
        <dbReference type="ChEBI" id="CHEBI:30013"/>
        <dbReference type="ChEBI" id="CHEBI:30616"/>
        <dbReference type="ChEBI" id="CHEBI:61977"/>
        <dbReference type="ChEBI" id="CHEBI:456216"/>
        <dbReference type="EC" id="2.7.11.1"/>
    </reaction>
</comment>
<dbReference type="FunFam" id="3.80.10.10:FF:000433">
    <property type="entry name" value="Putative LRR receptor-like serine/threonine-protein kinase isoform A"/>
    <property type="match status" value="1"/>
</dbReference>
<keyword evidence="13 19" id="KW-1133">Transmembrane helix</keyword>
<feature type="domain" description="Protein kinase" evidence="20">
    <location>
        <begin position="718"/>
        <end position="997"/>
    </location>
</feature>
<dbReference type="InterPro" id="IPR021720">
    <property type="entry name" value="Malectin_dom"/>
</dbReference>
<dbReference type="Gene3D" id="1.10.510.10">
    <property type="entry name" value="Transferase(Phosphotransferase) domain 1"/>
    <property type="match status" value="1"/>
</dbReference>
<dbReference type="Proteomes" id="UP001152484">
    <property type="component" value="Unassembled WGS sequence"/>
</dbReference>
<dbReference type="PROSITE" id="PS00108">
    <property type="entry name" value="PROTEIN_KINASE_ST"/>
    <property type="match status" value="1"/>
</dbReference>
<keyword evidence="11" id="KW-0418">Kinase</keyword>
<sequence length="1041" mass="115023">MCIRSGCLFILCYGPLLHTLIEALRSMSFRRRIVVSLIVPLSCFILLTFSESRTAPDEVDALRQIATTMGAKNWTFDLDPCESTIVGVVTPQPNWSDNSVDCNCTIGNDSLCHIQKLAIKGFSLHGVLPHELVKLPYIQQVDFAYNCLTGSIPVEWESLTLKSISVLVNRLSGEIPKFLGNITTLTYLNLEGNRFSGMIPSELGKLISLQNLILSSNLLTGKLPETFSGLTNLTDFRINDNSLSGPIPDYVQNWRQLAKLELHATGLEGPVPGNVSVLNKLTDLRISDINGPSQGFPLLNDMGGLIILVLRNCNISGEVPAYIWNSRTLQTLDLSFNKLVGEIPNSISVRSMLKFIFLTGNSLSGYVTESILRDGINLDLSYNNLTRQGPDQPACQQNMNLYVNLYKSSSTGSSIQRVLPCMNGFSCPRCDMAAGWRRDSTYRRDKYGDGCSFHVNAGGNYVTTHARNEDISYEGDAGVEGGSAKYFSSSNGNWGFSSTGDFMDDSNDQNTRFVETVQLNGLPELYKNARVSPLSLTYFRYCLENGSYDVALHFAEIIFTNNDTYYNLGRRVFDIYIQDNLVWKSFNIADEAKGALKPVVKHFNVSVTDNILEIRLYWAGKGTTRIPLRGHYGSLISAISVDSNFKTCEDEDGDKKIAIVPFIVGLVAGFIVLIIIGLLCWWKGSLLYRNGKNKDPEGVELQMVAYTLKQIKAATNNFDDAKKLGEGGFGPVYKGQLGDGTLIAVKQLSSKSKQGNREFLNEIGMISCSQHPNLVKLYGCCIEGDQLLVVYEYMDNNSLASALFGSAMLLDWPTRFKICLGIARGLAFLHEESSLKIVHRDIKATNVLLDRDLNPKISDFGLARLNEGEKTHISTRIAGTIGYMAPEYALWGYLTYKVDVYSFGVVLLEIVSGKNNNTFMPSHNCICLLDWACHLQLSGNLEELIDPRLGERVNKDEVEIIVKVALTCTSATPSLRPAMSEVVGMLEGKLAVPHEIPEAATYADDLRFKAMKDYHKENLIHNSNATLIGSSSTCATKSASS</sequence>
<keyword evidence="15" id="KW-0675">Receptor</keyword>
<evidence type="ECO:0000256" key="15">
    <source>
        <dbReference type="ARBA" id="ARBA00023170"/>
    </source>
</evidence>
<dbReference type="Pfam" id="PF23598">
    <property type="entry name" value="LRR_14"/>
    <property type="match status" value="1"/>
</dbReference>
<keyword evidence="10" id="KW-0547">Nucleotide-binding</keyword>
<dbReference type="EC" id="2.7.11.1" evidence="2"/>
<keyword evidence="14 19" id="KW-0472">Membrane</keyword>
<dbReference type="FunFam" id="2.60.120.430:FF:000004">
    <property type="entry name" value="Putative leucine-rich repeat receptor-like serine/threonine-protein kinase"/>
    <property type="match status" value="1"/>
</dbReference>
<dbReference type="FunFam" id="3.30.200.20:FF:000217">
    <property type="entry name" value="probable LRR receptor-like serine/threonine-protein kinase At1g53430"/>
    <property type="match status" value="1"/>
</dbReference>
<evidence type="ECO:0000259" key="20">
    <source>
        <dbReference type="PROSITE" id="PS50011"/>
    </source>
</evidence>
<evidence type="ECO:0000313" key="22">
    <source>
        <dbReference type="Proteomes" id="UP001152484"/>
    </source>
</evidence>
<keyword evidence="16" id="KW-0325">Glycoprotein</keyword>
<evidence type="ECO:0000256" key="4">
    <source>
        <dbReference type="ARBA" id="ARBA00022553"/>
    </source>
</evidence>
<evidence type="ECO:0000256" key="1">
    <source>
        <dbReference type="ARBA" id="ARBA00004479"/>
    </source>
</evidence>
<evidence type="ECO:0000256" key="14">
    <source>
        <dbReference type="ARBA" id="ARBA00023136"/>
    </source>
</evidence>
<comment type="subcellular location">
    <subcellularLocation>
        <location evidence="1">Membrane</location>
        <topology evidence="1">Single-pass type I membrane protein</topology>
    </subcellularLocation>
</comment>
<evidence type="ECO:0000256" key="3">
    <source>
        <dbReference type="ARBA" id="ARBA00022527"/>
    </source>
</evidence>
<evidence type="ECO:0000256" key="13">
    <source>
        <dbReference type="ARBA" id="ARBA00022989"/>
    </source>
</evidence>
<evidence type="ECO:0000256" key="11">
    <source>
        <dbReference type="ARBA" id="ARBA00022777"/>
    </source>
</evidence>
<keyword evidence="3" id="KW-0723">Serine/threonine-protein kinase</keyword>
<dbReference type="Gene3D" id="2.60.120.430">
    <property type="entry name" value="Galactose-binding lectin"/>
    <property type="match status" value="1"/>
</dbReference>
<dbReference type="Pfam" id="PF11721">
    <property type="entry name" value="Malectin"/>
    <property type="match status" value="1"/>
</dbReference>
<dbReference type="FunFam" id="3.80.10.10:FF:000452">
    <property type="entry name" value="Probable LRR receptor-like serine/threonine-protein kinase RFK1"/>
    <property type="match status" value="1"/>
</dbReference>
<dbReference type="InterPro" id="IPR001245">
    <property type="entry name" value="Ser-Thr/Tyr_kinase_cat_dom"/>
</dbReference>
<evidence type="ECO:0000256" key="17">
    <source>
        <dbReference type="ARBA" id="ARBA00047899"/>
    </source>
</evidence>
<evidence type="ECO:0000256" key="2">
    <source>
        <dbReference type="ARBA" id="ARBA00012513"/>
    </source>
</evidence>
<dbReference type="Pfam" id="PF00560">
    <property type="entry name" value="LRR_1"/>
    <property type="match status" value="1"/>
</dbReference>
<evidence type="ECO:0000256" key="10">
    <source>
        <dbReference type="ARBA" id="ARBA00022741"/>
    </source>
</evidence>
<keyword evidence="9" id="KW-0677">Repeat</keyword>
<dbReference type="InterPro" id="IPR032675">
    <property type="entry name" value="LRR_dom_sf"/>
</dbReference>
<dbReference type="InterPro" id="IPR051824">
    <property type="entry name" value="LRR_Rcpt-Like_S/T_Kinase"/>
</dbReference>
<dbReference type="FunFam" id="1.10.510.10:FF:000044">
    <property type="entry name" value="Putative LRR receptor-like serine/threonine-protein kinase"/>
    <property type="match status" value="1"/>
</dbReference>
<proteinExistence type="predicted"/>
<name>A0A9P0YHC8_CUSEU</name>
<dbReference type="SUPFAM" id="SSF52058">
    <property type="entry name" value="L domain-like"/>
    <property type="match status" value="1"/>
</dbReference>
<dbReference type="PANTHER" id="PTHR48006">
    <property type="entry name" value="LEUCINE-RICH REPEAT-CONTAINING PROTEIN DDB_G0281931-RELATED"/>
    <property type="match status" value="1"/>
</dbReference>
<evidence type="ECO:0000256" key="6">
    <source>
        <dbReference type="ARBA" id="ARBA00022679"/>
    </source>
</evidence>
<accession>A0A9P0YHC8</accession>
<feature type="transmembrane region" description="Helical" evidence="19">
    <location>
        <begin position="658"/>
        <end position="682"/>
    </location>
</feature>
<evidence type="ECO:0000256" key="7">
    <source>
        <dbReference type="ARBA" id="ARBA00022692"/>
    </source>
</evidence>
<dbReference type="GO" id="GO:0004674">
    <property type="term" value="F:protein serine/threonine kinase activity"/>
    <property type="evidence" value="ECO:0007669"/>
    <property type="project" value="UniProtKB-KW"/>
</dbReference>
<reference evidence="21" key="1">
    <citation type="submission" date="2022-07" db="EMBL/GenBank/DDBJ databases">
        <authorList>
            <person name="Macas J."/>
            <person name="Novak P."/>
            <person name="Neumann P."/>
        </authorList>
    </citation>
    <scope>NUCLEOTIDE SEQUENCE</scope>
</reference>
<keyword evidence="6" id="KW-0808">Transferase</keyword>
<evidence type="ECO:0000256" key="5">
    <source>
        <dbReference type="ARBA" id="ARBA00022614"/>
    </source>
</evidence>
<dbReference type="SUPFAM" id="SSF56112">
    <property type="entry name" value="Protein kinase-like (PK-like)"/>
    <property type="match status" value="1"/>
</dbReference>
<dbReference type="InterPro" id="IPR011009">
    <property type="entry name" value="Kinase-like_dom_sf"/>
</dbReference>
<dbReference type="Gene3D" id="3.30.200.20">
    <property type="entry name" value="Phosphorylase Kinase, domain 1"/>
    <property type="match status" value="1"/>
</dbReference>
<dbReference type="OrthoDB" id="1867350at2759"/>
<dbReference type="EMBL" id="CAMAPE010000003">
    <property type="protein sequence ID" value="CAH9055578.1"/>
    <property type="molecule type" value="Genomic_DNA"/>
</dbReference>
<keyword evidence="5" id="KW-0433">Leucine-rich repeat</keyword>
<evidence type="ECO:0000256" key="9">
    <source>
        <dbReference type="ARBA" id="ARBA00022737"/>
    </source>
</evidence>
<evidence type="ECO:0000256" key="16">
    <source>
        <dbReference type="ARBA" id="ARBA00023180"/>
    </source>
</evidence>
<dbReference type="GO" id="GO:0016020">
    <property type="term" value="C:membrane"/>
    <property type="evidence" value="ECO:0007669"/>
    <property type="project" value="UniProtKB-SubCell"/>
</dbReference>
<dbReference type="Gene3D" id="3.80.10.10">
    <property type="entry name" value="Ribonuclease Inhibitor"/>
    <property type="match status" value="2"/>
</dbReference>
<keyword evidence="8" id="KW-0732">Signal</keyword>
<dbReference type="InterPro" id="IPR000719">
    <property type="entry name" value="Prot_kinase_dom"/>
</dbReference>
<evidence type="ECO:0000256" key="18">
    <source>
        <dbReference type="ARBA" id="ARBA00048679"/>
    </source>
</evidence>
<dbReference type="InterPro" id="IPR055414">
    <property type="entry name" value="LRR_R13L4/SHOC2-like"/>
</dbReference>
<dbReference type="AlphaFoldDB" id="A0A9P0YHC8"/>